<proteinExistence type="predicted"/>
<dbReference type="AlphaFoldDB" id="A0A7K1SMF8"/>
<accession>A0A7K1SMF8</accession>
<keyword evidence="3" id="KW-1185">Reference proteome</keyword>
<organism evidence="2 3">
    <name type="scientific">Spirosoma arboris</name>
    <dbReference type="NCBI Taxonomy" id="2682092"/>
    <lineage>
        <taxon>Bacteria</taxon>
        <taxon>Pseudomonadati</taxon>
        <taxon>Bacteroidota</taxon>
        <taxon>Cytophagia</taxon>
        <taxon>Cytophagales</taxon>
        <taxon>Cytophagaceae</taxon>
        <taxon>Spirosoma</taxon>
    </lineage>
</organism>
<evidence type="ECO:0000313" key="2">
    <source>
        <dbReference type="EMBL" id="MVM34967.1"/>
    </source>
</evidence>
<feature type="transmembrane region" description="Helical" evidence="1">
    <location>
        <begin position="6"/>
        <end position="24"/>
    </location>
</feature>
<keyword evidence="1" id="KW-0812">Transmembrane</keyword>
<comment type="caution">
    <text evidence="2">The sequence shown here is derived from an EMBL/GenBank/DDBJ whole genome shotgun (WGS) entry which is preliminary data.</text>
</comment>
<gene>
    <name evidence="2" type="ORF">GO755_33375</name>
</gene>
<dbReference type="RefSeq" id="WP_157589779.1">
    <property type="nucleotide sequence ID" value="NZ_WPIN01000019.1"/>
</dbReference>
<name>A0A7K1SMF8_9BACT</name>
<dbReference type="Proteomes" id="UP000436006">
    <property type="component" value="Unassembled WGS sequence"/>
</dbReference>
<protein>
    <submittedName>
        <fullName evidence="2">Uncharacterized protein</fullName>
    </submittedName>
</protein>
<dbReference type="EMBL" id="WPIN01000019">
    <property type="protein sequence ID" value="MVM34967.1"/>
    <property type="molecule type" value="Genomic_DNA"/>
</dbReference>
<keyword evidence="1" id="KW-1133">Transmembrane helix</keyword>
<keyword evidence="1" id="KW-0472">Membrane</keyword>
<sequence length="138" mass="14772">MTPIRWLLIALALAGLAGVAYWLFRPVSNKIATSSAGLPEAANALSGSSLISERPTEPPAPLTQYVYVPVPTSNGPDIVIPITTNGQTAFTVDANETRRKVFLNGLKLQASDYTLLPPTLTYLSSVPLETDDVLELAY</sequence>
<evidence type="ECO:0000313" key="3">
    <source>
        <dbReference type="Proteomes" id="UP000436006"/>
    </source>
</evidence>
<evidence type="ECO:0000256" key="1">
    <source>
        <dbReference type="SAM" id="Phobius"/>
    </source>
</evidence>
<reference evidence="2 3" key="1">
    <citation type="submission" date="2019-12" db="EMBL/GenBank/DDBJ databases">
        <title>Spirosoma sp. HMF4905 genome sequencing and assembly.</title>
        <authorList>
            <person name="Kang H."/>
            <person name="Cha I."/>
            <person name="Kim H."/>
            <person name="Joh K."/>
        </authorList>
    </citation>
    <scope>NUCLEOTIDE SEQUENCE [LARGE SCALE GENOMIC DNA]</scope>
    <source>
        <strain evidence="2 3">HMF4905</strain>
    </source>
</reference>